<gene>
    <name evidence="1" type="ORF">ALC56_00745</name>
</gene>
<name>A0A195FVT3_9HYME</name>
<accession>A0A195FVT3</accession>
<protein>
    <submittedName>
        <fullName evidence="1">Uncharacterized protein</fullName>
    </submittedName>
</protein>
<sequence length="188" mass="22036">MSSSRKRSKVIAEMCEKWDYAPMLKKIKVKEETKEYIELTQRFEAAVNDILAGAKEELVAKNYELDFETLCEEVLRFKNSGAKMYEYNGTGRIFSFKEELLLLKLLAAIPQAHCICQACTLERLPYVAYHMAQQKNKIYPREWDVNHRAGKGWLINFKIEYDYEIFNSFPAVCKLIQNNLSEVNEKKK</sequence>
<evidence type="ECO:0000313" key="1">
    <source>
        <dbReference type="EMBL" id="KYN44750.1"/>
    </source>
</evidence>
<dbReference type="EMBL" id="KQ981208">
    <property type="protein sequence ID" value="KYN44750.1"/>
    <property type="molecule type" value="Genomic_DNA"/>
</dbReference>
<proteinExistence type="predicted"/>
<dbReference type="AlphaFoldDB" id="A0A195FVT3"/>
<reference evidence="1 2" key="1">
    <citation type="submission" date="2016-03" db="EMBL/GenBank/DDBJ databases">
        <title>Trachymyrmex septentrionalis WGS genome.</title>
        <authorList>
            <person name="Nygaard S."/>
            <person name="Hu H."/>
            <person name="Boomsma J."/>
            <person name="Zhang G."/>
        </authorList>
    </citation>
    <scope>NUCLEOTIDE SEQUENCE [LARGE SCALE GENOMIC DNA]</scope>
    <source>
        <strain evidence="1">Tsep2-gDNA-1</strain>
        <tissue evidence="1">Whole body</tissue>
    </source>
</reference>
<dbReference type="Proteomes" id="UP000078541">
    <property type="component" value="Unassembled WGS sequence"/>
</dbReference>
<organism evidence="1 2">
    <name type="scientific">Trachymyrmex septentrionalis</name>
    <dbReference type="NCBI Taxonomy" id="34720"/>
    <lineage>
        <taxon>Eukaryota</taxon>
        <taxon>Metazoa</taxon>
        <taxon>Ecdysozoa</taxon>
        <taxon>Arthropoda</taxon>
        <taxon>Hexapoda</taxon>
        <taxon>Insecta</taxon>
        <taxon>Pterygota</taxon>
        <taxon>Neoptera</taxon>
        <taxon>Endopterygota</taxon>
        <taxon>Hymenoptera</taxon>
        <taxon>Apocrita</taxon>
        <taxon>Aculeata</taxon>
        <taxon>Formicoidea</taxon>
        <taxon>Formicidae</taxon>
        <taxon>Myrmicinae</taxon>
        <taxon>Trachymyrmex</taxon>
    </lineage>
</organism>
<evidence type="ECO:0000313" key="2">
    <source>
        <dbReference type="Proteomes" id="UP000078541"/>
    </source>
</evidence>
<keyword evidence="2" id="KW-1185">Reference proteome</keyword>